<dbReference type="PANTHER" id="PTHR43566">
    <property type="entry name" value="CONSERVED PROTEIN"/>
    <property type="match status" value="1"/>
</dbReference>
<evidence type="ECO:0000313" key="2">
    <source>
        <dbReference type="EMBL" id="MBU3827086.1"/>
    </source>
</evidence>
<dbReference type="Pfam" id="PF13635">
    <property type="entry name" value="DUF4143"/>
    <property type="match status" value="1"/>
</dbReference>
<name>A0A9E2KP93_9GAMM</name>
<reference evidence="2" key="2">
    <citation type="submission" date="2021-04" db="EMBL/GenBank/DDBJ databases">
        <authorList>
            <person name="Gilroy R."/>
        </authorList>
    </citation>
    <scope>NUCLEOTIDE SEQUENCE</scope>
    <source>
        <strain evidence="2">687</strain>
    </source>
</reference>
<dbReference type="AlphaFoldDB" id="A0A9E2KP93"/>
<organism evidence="2 3">
    <name type="scientific">Candidatus Anaerobiospirillum merdipullorum</name>
    <dbReference type="NCBI Taxonomy" id="2838450"/>
    <lineage>
        <taxon>Bacteria</taxon>
        <taxon>Pseudomonadati</taxon>
        <taxon>Pseudomonadota</taxon>
        <taxon>Gammaproteobacteria</taxon>
        <taxon>Aeromonadales</taxon>
        <taxon>Succinivibrionaceae</taxon>
        <taxon>Anaerobiospirillum</taxon>
    </lineage>
</organism>
<proteinExistence type="predicted"/>
<comment type="caution">
    <text evidence="2">The sequence shown here is derived from an EMBL/GenBank/DDBJ whole genome shotgun (WGS) entry which is preliminary data.</text>
</comment>
<dbReference type="Proteomes" id="UP000824150">
    <property type="component" value="Unassembled WGS sequence"/>
</dbReference>
<feature type="domain" description="DUF4143" evidence="1">
    <location>
        <begin position="199"/>
        <end position="355"/>
    </location>
</feature>
<dbReference type="PANTHER" id="PTHR43566:SF2">
    <property type="entry name" value="DUF4143 DOMAIN-CONTAINING PROTEIN"/>
    <property type="match status" value="1"/>
</dbReference>
<dbReference type="InterPro" id="IPR025420">
    <property type="entry name" value="DUF4143"/>
</dbReference>
<evidence type="ECO:0000313" key="3">
    <source>
        <dbReference type="Proteomes" id="UP000824150"/>
    </source>
</evidence>
<dbReference type="EMBL" id="JAHLFG010000066">
    <property type="protein sequence ID" value="MBU3827086.1"/>
    <property type="molecule type" value="Genomic_DNA"/>
</dbReference>
<evidence type="ECO:0000259" key="1">
    <source>
        <dbReference type="Pfam" id="PF13635"/>
    </source>
</evidence>
<reference evidence="2" key="1">
    <citation type="journal article" date="2021" name="PeerJ">
        <title>Extensive microbial diversity within the chicken gut microbiome revealed by metagenomics and culture.</title>
        <authorList>
            <person name="Gilroy R."/>
            <person name="Ravi A."/>
            <person name="Getino M."/>
            <person name="Pursley I."/>
            <person name="Horton D.L."/>
            <person name="Alikhan N.F."/>
            <person name="Baker D."/>
            <person name="Gharbi K."/>
            <person name="Hall N."/>
            <person name="Watson M."/>
            <person name="Adriaenssens E.M."/>
            <person name="Foster-Nyarko E."/>
            <person name="Jarju S."/>
            <person name="Secka A."/>
            <person name="Antonio M."/>
            <person name="Oren A."/>
            <person name="Chaudhuri R.R."/>
            <person name="La Ragione R."/>
            <person name="Hildebrand F."/>
            <person name="Pallen M.J."/>
        </authorList>
    </citation>
    <scope>NUCLEOTIDE SEQUENCE</scope>
    <source>
        <strain evidence="2">687</strain>
    </source>
</reference>
<accession>A0A9E2KP93</accession>
<gene>
    <name evidence="2" type="ORF">IAA31_06310</name>
</gene>
<sequence>MQFSSQPKIFRPRLMEQVVATKLRQAPAVEIVGSRGCGKSALAARFSASQLQVNANTCPDWATLLKSPAPHQLDEWLLNAKLPLKLAEYLKRESAVGQFLLTSSALDVHPHALIATLRLRPLSLYESGVSSGAVSLQAWSMGAKLPLMAAPALAASDYAALFLRGGLPAALDLDLRHAVKLAKEQLQRILDQDLYAFGSRNFNARKVRLLLRAMARNLGQSVSGSALKKDIKLIDGGEVEDVTIAAYQAAFEHILLLDNQEPFTQPAQCKLRLKRAVKRHFVDPLYACALLNLNTDKILSSERLFSRLFASLCVRDLKIYAELMGAEVRHYLDYQNNAIDAVVQLKDGRWGAINFCLRQQECLTAANNLMRINEKIARSGGQAAHAFMVICAFATASCKVLPQVPVVPLSMLGA</sequence>
<protein>
    <submittedName>
        <fullName evidence="2">DUF4143 domain-containing protein</fullName>
    </submittedName>
</protein>